<gene>
    <name evidence="2" type="ORF">IAD41_06385</name>
</gene>
<accession>A0A9D1K5A6</accession>
<dbReference type="InterPro" id="IPR050229">
    <property type="entry name" value="GlpE_sulfurtransferase"/>
</dbReference>
<dbReference type="InterPro" id="IPR001307">
    <property type="entry name" value="Thiosulphate_STrfase_CS"/>
</dbReference>
<dbReference type="SMART" id="SM00450">
    <property type="entry name" value="RHOD"/>
    <property type="match status" value="1"/>
</dbReference>
<dbReference type="Gene3D" id="3.40.250.10">
    <property type="entry name" value="Rhodanese-like domain"/>
    <property type="match status" value="1"/>
</dbReference>
<dbReference type="SUPFAM" id="SSF52821">
    <property type="entry name" value="Rhodanese/Cell cycle control phosphatase"/>
    <property type="match status" value="1"/>
</dbReference>
<dbReference type="AlphaFoldDB" id="A0A9D1K5A6"/>
<protein>
    <submittedName>
        <fullName evidence="2">Rhodanese-like domain-containing protein</fullName>
    </submittedName>
</protein>
<dbReference type="Proteomes" id="UP000824139">
    <property type="component" value="Unassembled WGS sequence"/>
</dbReference>
<comment type="caution">
    <text evidence="2">The sequence shown here is derived from an EMBL/GenBank/DDBJ whole genome shotgun (WGS) entry which is preliminary data.</text>
</comment>
<feature type="domain" description="Rhodanese" evidence="1">
    <location>
        <begin position="37"/>
        <end position="122"/>
    </location>
</feature>
<dbReference type="PROSITE" id="PS00380">
    <property type="entry name" value="RHODANESE_1"/>
    <property type="match status" value="1"/>
</dbReference>
<dbReference type="EMBL" id="DVJO01000140">
    <property type="protein sequence ID" value="HIS83214.1"/>
    <property type="molecule type" value="Genomic_DNA"/>
</dbReference>
<name>A0A9D1K5A6_9BACT</name>
<evidence type="ECO:0000313" key="2">
    <source>
        <dbReference type="EMBL" id="HIS83214.1"/>
    </source>
</evidence>
<dbReference type="Pfam" id="PF00581">
    <property type="entry name" value="Rhodanese"/>
    <property type="match status" value="1"/>
</dbReference>
<evidence type="ECO:0000313" key="3">
    <source>
        <dbReference type="Proteomes" id="UP000824139"/>
    </source>
</evidence>
<dbReference type="PANTHER" id="PTHR43031:SF1">
    <property type="entry name" value="PYRIDINE NUCLEOTIDE-DISULPHIDE OXIDOREDUCTASE"/>
    <property type="match status" value="1"/>
</dbReference>
<organism evidence="2 3">
    <name type="scientific">Candidatus Scatenecus faecavium</name>
    <dbReference type="NCBI Taxonomy" id="2840915"/>
    <lineage>
        <taxon>Bacteria</taxon>
        <taxon>Candidatus Scatenecus</taxon>
    </lineage>
</organism>
<dbReference type="InterPro" id="IPR001763">
    <property type="entry name" value="Rhodanese-like_dom"/>
</dbReference>
<reference evidence="2" key="1">
    <citation type="submission" date="2020-10" db="EMBL/GenBank/DDBJ databases">
        <authorList>
            <person name="Gilroy R."/>
        </authorList>
    </citation>
    <scope>NUCLEOTIDE SEQUENCE</scope>
    <source>
        <strain evidence="2">CHK152-2994</strain>
    </source>
</reference>
<dbReference type="PROSITE" id="PS50206">
    <property type="entry name" value="RHODANESE_3"/>
    <property type="match status" value="1"/>
</dbReference>
<reference evidence="2" key="2">
    <citation type="journal article" date="2021" name="PeerJ">
        <title>Extensive microbial diversity within the chicken gut microbiome revealed by metagenomics and culture.</title>
        <authorList>
            <person name="Gilroy R."/>
            <person name="Ravi A."/>
            <person name="Getino M."/>
            <person name="Pursley I."/>
            <person name="Horton D.L."/>
            <person name="Alikhan N.F."/>
            <person name="Baker D."/>
            <person name="Gharbi K."/>
            <person name="Hall N."/>
            <person name="Watson M."/>
            <person name="Adriaenssens E.M."/>
            <person name="Foster-Nyarko E."/>
            <person name="Jarju S."/>
            <person name="Secka A."/>
            <person name="Antonio M."/>
            <person name="Oren A."/>
            <person name="Chaudhuri R.R."/>
            <person name="La Ragione R."/>
            <person name="Hildebrand F."/>
            <person name="Pallen M.J."/>
        </authorList>
    </citation>
    <scope>NUCLEOTIDE SEQUENCE</scope>
    <source>
        <strain evidence="2">CHK152-2994</strain>
    </source>
</reference>
<dbReference type="PANTHER" id="PTHR43031">
    <property type="entry name" value="FAD-DEPENDENT OXIDOREDUCTASE"/>
    <property type="match status" value="1"/>
</dbReference>
<sequence length="127" mass="14586">MDEKVKELRYNTQKAQHYFEKILAFTTGPVELKTLLDEGNVNVIDVRNPEDYEISHIPGAISIPKDEISNNLEKLSKDKVNVVYCYNQQCHLGARAALILADYDYPVMLLEGGFKTWTEDFRFATVQ</sequence>
<evidence type="ECO:0000259" key="1">
    <source>
        <dbReference type="PROSITE" id="PS50206"/>
    </source>
</evidence>
<dbReference type="GO" id="GO:0004792">
    <property type="term" value="F:thiosulfate-cyanide sulfurtransferase activity"/>
    <property type="evidence" value="ECO:0007669"/>
    <property type="project" value="InterPro"/>
</dbReference>
<dbReference type="InterPro" id="IPR036873">
    <property type="entry name" value="Rhodanese-like_dom_sf"/>
</dbReference>
<proteinExistence type="predicted"/>